<proteinExistence type="predicted"/>
<organism evidence="1 2">
    <name type="scientific">Trema orientale</name>
    <name type="common">Charcoal tree</name>
    <name type="synonym">Celtis orientalis</name>
    <dbReference type="NCBI Taxonomy" id="63057"/>
    <lineage>
        <taxon>Eukaryota</taxon>
        <taxon>Viridiplantae</taxon>
        <taxon>Streptophyta</taxon>
        <taxon>Embryophyta</taxon>
        <taxon>Tracheophyta</taxon>
        <taxon>Spermatophyta</taxon>
        <taxon>Magnoliopsida</taxon>
        <taxon>eudicotyledons</taxon>
        <taxon>Gunneridae</taxon>
        <taxon>Pentapetalae</taxon>
        <taxon>rosids</taxon>
        <taxon>fabids</taxon>
        <taxon>Rosales</taxon>
        <taxon>Cannabaceae</taxon>
        <taxon>Trema</taxon>
    </lineage>
</organism>
<name>A0A2P5G0F9_TREOI</name>
<dbReference type="Proteomes" id="UP000237000">
    <property type="component" value="Unassembled WGS sequence"/>
</dbReference>
<reference evidence="2" key="1">
    <citation type="submission" date="2016-06" db="EMBL/GenBank/DDBJ databases">
        <title>Parallel loss of symbiosis genes in relatives of nitrogen-fixing non-legume Parasponia.</title>
        <authorList>
            <person name="Van Velzen R."/>
            <person name="Holmer R."/>
            <person name="Bu F."/>
            <person name="Rutten L."/>
            <person name="Van Zeijl A."/>
            <person name="Liu W."/>
            <person name="Santuari L."/>
            <person name="Cao Q."/>
            <person name="Sharma T."/>
            <person name="Shen D."/>
            <person name="Roswanjaya Y."/>
            <person name="Wardhani T."/>
            <person name="Kalhor M.S."/>
            <person name="Jansen J."/>
            <person name="Van den Hoogen J."/>
            <person name="Gungor B."/>
            <person name="Hartog M."/>
            <person name="Hontelez J."/>
            <person name="Verver J."/>
            <person name="Yang W.-C."/>
            <person name="Schijlen E."/>
            <person name="Repin R."/>
            <person name="Schilthuizen M."/>
            <person name="Schranz E."/>
            <person name="Heidstra R."/>
            <person name="Miyata K."/>
            <person name="Fedorova E."/>
            <person name="Kohlen W."/>
            <person name="Bisseling T."/>
            <person name="Smit S."/>
            <person name="Geurts R."/>
        </authorList>
    </citation>
    <scope>NUCLEOTIDE SEQUENCE [LARGE SCALE GENOMIC DNA]</scope>
    <source>
        <strain evidence="2">cv. RG33-2</strain>
    </source>
</reference>
<evidence type="ECO:0000313" key="1">
    <source>
        <dbReference type="EMBL" id="POO03540.1"/>
    </source>
</evidence>
<dbReference type="EMBL" id="JXTC01000002">
    <property type="protein sequence ID" value="POO03540.1"/>
    <property type="molecule type" value="Genomic_DNA"/>
</dbReference>
<accession>A0A2P5G0F9</accession>
<protein>
    <submittedName>
        <fullName evidence="1">Uncharacterized protein</fullName>
    </submittedName>
</protein>
<dbReference type="AlphaFoldDB" id="A0A2P5G0F9"/>
<gene>
    <name evidence="1" type="ORF">TorRG33x02_007450</name>
</gene>
<dbReference type="InParanoid" id="A0A2P5G0F9"/>
<keyword evidence="2" id="KW-1185">Reference proteome</keyword>
<sequence>MPRHWARGCVQVLKNISSIIVRGGAGWDRNHWRTGSWIWDKADKMFGRKVKGSSNLFSMPAGMAGNVMAKPRIASWLASPLWEGNALEVDMVSPGYVLS</sequence>
<comment type="caution">
    <text evidence="1">The sequence shown here is derived from an EMBL/GenBank/DDBJ whole genome shotgun (WGS) entry which is preliminary data.</text>
</comment>
<evidence type="ECO:0000313" key="2">
    <source>
        <dbReference type="Proteomes" id="UP000237000"/>
    </source>
</evidence>